<keyword evidence="2" id="KW-1185">Reference proteome</keyword>
<dbReference type="Proteomes" id="UP000003781">
    <property type="component" value="Unassembled WGS sequence"/>
</dbReference>
<evidence type="ECO:0000313" key="2">
    <source>
        <dbReference type="Proteomes" id="UP000003781"/>
    </source>
</evidence>
<evidence type="ECO:0000313" key="1">
    <source>
        <dbReference type="EMBL" id="EAZ94000.1"/>
    </source>
</evidence>
<gene>
    <name evidence="1" type="ORF">CY0110_19432</name>
</gene>
<sequence>MPIFAAKAASMDWLREAMTSSPTITSSAKTLPRRRSPKAILTRSPSFMAVTFKPLRVPQSISLTITSWETSTSRRVKYPESAVLKAVSTSPLRAP</sequence>
<accession>A3IJL8</accession>
<protein>
    <submittedName>
        <fullName evidence="1">Uncharacterized protein</fullName>
    </submittedName>
</protein>
<name>A3IJL8_9CHRO</name>
<dbReference type="AlphaFoldDB" id="A3IJL8"/>
<organism evidence="1 2">
    <name type="scientific">Crocosphaera chwakensis CCY0110</name>
    <dbReference type="NCBI Taxonomy" id="391612"/>
    <lineage>
        <taxon>Bacteria</taxon>
        <taxon>Bacillati</taxon>
        <taxon>Cyanobacteriota</taxon>
        <taxon>Cyanophyceae</taxon>
        <taxon>Oscillatoriophycideae</taxon>
        <taxon>Chroococcales</taxon>
        <taxon>Aphanothecaceae</taxon>
        <taxon>Crocosphaera</taxon>
        <taxon>Crocosphaera chwakensis</taxon>
    </lineage>
</organism>
<reference evidence="1 2" key="1">
    <citation type="submission" date="2007-03" db="EMBL/GenBank/DDBJ databases">
        <authorList>
            <person name="Stal L."/>
            <person name="Ferriera S."/>
            <person name="Johnson J."/>
            <person name="Kravitz S."/>
            <person name="Beeson K."/>
            <person name="Sutton G."/>
            <person name="Rogers Y.-H."/>
            <person name="Friedman R."/>
            <person name="Frazier M."/>
            <person name="Venter J.C."/>
        </authorList>
    </citation>
    <scope>NUCLEOTIDE SEQUENCE [LARGE SCALE GENOMIC DNA]</scope>
    <source>
        <strain evidence="1 2">CCY0110</strain>
    </source>
</reference>
<proteinExistence type="predicted"/>
<comment type="caution">
    <text evidence="1">The sequence shown here is derived from an EMBL/GenBank/DDBJ whole genome shotgun (WGS) entry which is preliminary data.</text>
</comment>
<dbReference type="EMBL" id="AAXW01000002">
    <property type="protein sequence ID" value="EAZ94000.1"/>
    <property type="molecule type" value="Genomic_DNA"/>
</dbReference>